<evidence type="ECO:0000313" key="7">
    <source>
        <dbReference type="EMBL" id="SOD88550.1"/>
    </source>
</evidence>
<dbReference type="InterPro" id="IPR014284">
    <property type="entry name" value="RNA_pol_sigma-70_dom"/>
</dbReference>
<dbReference type="EMBL" id="OCNH01000002">
    <property type="protein sequence ID" value="SOD88550.1"/>
    <property type="molecule type" value="Genomic_DNA"/>
</dbReference>
<protein>
    <submittedName>
        <fullName evidence="7">RNA polymerase sigma-70 factor, ECF subfamily</fullName>
    </submittedName>
</protein>
<dbReference type="Pfam" id="PF04542">
    <property type="entry name" value="Sigma70_r2"/>
    <property type="match status" value="1"/>
</dbReference>
<dbReference type="GO" id="GO:0016987">
    <property type="term" value="F:sigma factor activity"/>
    <property type="evidence" value="ECO:0007669"/>
    <property type="project" value="UniProtKB-KW"/>
</dbReference>
<dbReference type="PANTHER" id="PTHR43133:SF46">
    <property type="entry name" value="RNA POLYMERASE SIGMA-70 FACTOR ECF SUBFAMILY"/>
    <property type="match status" value="1"/>
</dbReference>
<keyword evidence="4" id="KW-0804">Transcription</keyword>
<dbReference type="GO" id="GO:0003677">
    <property type="term" value="F:DNA binding"/>
    <property type="evidence" value="ECO:0007669"/>
    <property type="project" value="InterPro"/>
</dbReference>
<proteinExistence type="inferred from homology"/>
<dbReference type="InterPro" id="IPR036388">
    <property type="entry name" value="WH-like_DNA-bd_sf"/>
</dbReference>
<dbReference type="InterPro" id="IPR039425">
    <property type="entry name" value="RNA_pol_sigma-70-like"/>
</dbReference>
<dbReference type="NCBIfam" id="TIGR02985">
    <property type="entry name" value="Sig70_bacteroi1"/>
    <property type="match status" value="1"/>
</dbReference>
<keyword evidence="3" id="KW-0731">Sigma factor</keyword>
<dbReference type="InterPro" id="IPR013249">
    <property type="entry name" value="RNA_pol_sigma70_r4_t2"/>
</dbReference>
<evidence type="ECO:0000256" key="2">
    <source>
        <dbReference type="ARBA" id="ARBA00023015"/>
    </source>
</evidence>
<evidence type="ECO:0000256" key="4">
    <source>
        <dbReference type="ARBA" id="ARBA00023163"/>
    </source>
</evidence>
<keyword evidence="2" id="KW-0805">Transcription regulation</keyword>
<dbReference type="PANTHER" id="PTHR43133">
    <property type="entry name" value="RNA POLYMERASE ECF-TYPE SIGMA FACTO"/>
    <property type="match status" value="1"/>
</dbReference>
<evidence type="ECO:0000259" key="5">
    <source>
        <dbReference type="Pfam" id="PF04542"/>
    </source>
</evidence>
<dbReference type="RefSeq" id="WP_097126351.1">
    <property type="nucleotide sequence ID" value="NZ_OCNH01000002.1"/>
</dbReference>
<gene>
    <name evidence="7" type="ORF">SAMN06269250_2724</name>
</gene>
<evidence type="ECO:0000256" key="1">
    <source>
        <dbReference type="ARBA" id="ARBA00010641"/>
    </source>
</evidence>
<comment type="similarity">
    <text evidence="1">Belongs to the sigma-70 factor family. ECF subfamily.</text>
</comment>
<dbReference type="Proteomes" id="UP000219452">
    <property type="component" value="Unassembled WGS sequence"/>
</dbReference>
<evidence type="ECO:0000256" key="3">
    <source>
        <dbReference type="ARBA" id="ARBA00023082"/>
    </source>
</evidence>
<reference evidence="8" key="1">
    <citation type="submission" date="2017-09" db="EMBL/GenBank/DDBJ databases">
        <authorList>
            <person name="Varghese N."/>
            <person name="Submissions S."/>
        </authorList>
    </citation>
    <scope>NUCLEOTIDE SEQUENCE [LARGE SCALE GENOMIC DNA]</scope>
    <source>
        <strain evidence="8">DSM 29961</strain>
    </source>
</reference>
<dbReference type="Gene3D" id="1.10.10.10">
    <property type="entry name" value="Winged helix-like DNA-binding domain superfamily/Winged helix DNA-binding domain"/>
    <property type="match status" value="1"/>
</dbReference>
<keyword evidence="8" id="KW-1185">Reference proteome</keyword>
<dbReference type="NCBIfam" id="TIGR02937">
    <property type="entry name" value="sigma70-ECF"/>
    <property type="match status" value="1"/>
</dbReference>
<dbReference type="InterPro" id="IPR013324">
    <property type="entry name" value="RNA_pol_sigma_r3/r4-like"/>
</dbReference>
<feature type="domain" description="RNA polymerase sigma-70 region 2" evidence="5">
    <location>
        <begin position="51"/>
        <end position="115"/>
    </location>
</feature>
<evidence type="ECO:0000313" key="8">
    <source>
        <dbReference type="Proteomes" id="UP000219452"/>
    </source>
</evidence>
<name>A0A286FZ58_9BACT</name>
<dbReference type="OrthoDB" id="1524077at2"/>
<dbReference type="SUPFAM" id="SSF88946">
    <property type="entry name" value="Sigma2 domain of RNA polymerase sigma factors"/>
    <property type="match status" value="1"/>
</dbReference>
<dbReference type="Pfam" id="PF08281">
    <property type="entry name" value="Sigma70_r4_2"/>
    <property type="match status" value="1"/>
</dbReference>
<dbReference type="InterPro" id="IPR007627">
    <property type="entry name" value="RNA_pol_sigma70_r2"/>
</dbReference>
<dbReference type="GO" id="GO:0006352">
    <property type="term" value="P:DNA-templated transcription initiation"/>
    <property type="evidence" value="ECO:0007669"/>
    <property type="project" value="InterPro"/>
</dbReference>
<evidence type="ECO:0000259" key="6">
    <source>
        <dbReference type="Pfam" id="PF08281"/>
    </source>
</evidence>
<dbReference type="Gene3D" id="1.10.1740.10">
    <property type="match status" value="1"/>
</dbReference>
<dbReference type="SUPFAM" id="SSF88659">
    <property type="entry name" value="Sigma3 and sigma4 domains of RNA polymerase sigma factors"/>
    <property type="match status" value="1"/>
</dbReference>
<sequence>MIPKEKEQEENPLGKETCRVATDSSETRVFSDEYFIEKCFSKSPKEGFDLLFRKYYTNLCNHAIRYVYSKEIAEDIVAEVFANFWNSKAHEHITTSYRSYLYTAVKNRVHNFIKSELNRNTSFDSCTIDFQNYNTITVLRPDEITHFHELSQKLEIAIQHLPKQSQKAFQLNRLEGKKYSEVALEMKLTVSAVERLISRALARIREELKLEYLLTIFLAYLIS</sequence>
<feature type="domain" description="RNA polymerase sigma factor 70 region 4 type 2" evidence="6">
    <location>
        <begin position="154"/>
        <end position="204"/>
    </location>
</feature>
<dbReference type="AlphaFoldDB" id="A0A286FZ58"/>
<dbReference type="InterPro" id="IPR013325">
    <property type="entry name" value="RNA_pol_sigma_r2"/>
</dbReference>
<organism evidence="7 8">
    <name type="scientific">Spirosoma fluviale</name>
    <dbReference type="NCBI Taxonomy" id="1597977"/>
    <lineage>
        <taxon>Bacteria</taxon>
        <taxon>Pseudomonadati</taxon>
        <taxon>Bacteroidota</taxon>
        <taxon>Cytophagia</taxon>
        <taxon>Cytophagales</taxon>
        <taxon>Cytophagaceae</taxon>
        <taxon>Spirosoma</taxon>
    </lineage>
</organism>
<dbReference type="InterPro" id="IPR014327">
    <property type="entry name" value="RNA_pol_sigma70_bacteroid"/>
</dbReference>
<accession>A0A286FZ58</accession>